<accession>A0A8H6VVG1</accession>
<dbReference type="PANTHER" id="PTHR22893:SF91">
    <property type="entry name" value="NADPH DEHYDROGENASE 2-RELATED"/>
    <property type="match status" value="1"/>
</dbReference>
<dbReference type="InterPro" id="IPR001155">
    <property type="entry name" value="OxRdtase_FMN_N"/>
</dbReference>
<dbReference type="GO" id="GO:0003959">
    <property type="term" value="F:NADPH dehydrogenase activity"/>
    <property type="evidence" value="ECO:0007669"/>
    <property type="project" value="TreeGrafter"/>
</dbReference>
<protein>
    <submittedName>
        <fullName evidence="2">Putative inactive dehydrogenase EasA</fullName>
    </submittedName>
</protein>
<comment type="caution">
    <text evidence="2">The sequence shown here is derived from an EMBL/GenBank/DDBJ whole genome shotgun (WGS) entry which is preliminary data.</text>
</comment>
<dbReference type="GeneID" id="59352438"/>
<dbReference type="SUPFAM" id="SSF51395">
    <property type="entry name" value="FMN-linked oxidoreductases"/>
    <property type="match status" value="1"/>
</dbReference>
<dbReference type="Proteomes" id="UP000636479">
    <property type="component" value="Unassembled WGS sequence"/>
</dbReference>
<dbReference type="OrthoDB" id="276546at2759"/>
<evidence type="ECO:0000259" key="1">
    <source>
        <dbReference type="Pfam" id="PF00724"/>
    </source>
</evidence>
<dbReference type="InterPro" id="IPR045247">
    <property type="entry name" value="Oye-like"/>
</dbReference>
<evidence type="ECO:0000313" key="2">
    <source>
        <dbReference type="EMBL" id="KAF7289749.1"/>
    </source>
</evidence>
<dbReference type="CDD" id="cd02933">
    <property type="entry name" value="OYE_like_FMN"/>
    <property type="match status" value="1"/>
</dbReference>
<gene>
    <name evidence="2" type="ORF">MIND_01348500</name>
</gene>
<dbReference type="AlphaFoldDB" id="A0A8H6VVG1"/>
<reference evidence="2" key="1">
    <citation type="submission" date="2020-05" db="EMBL/GenBank/DDBJ databases">
        <title>Mycena genomes resolve the evolution of fungal bioluminescence.</title>
        <authorList>
            <person name="Tsai I.J."/>
        </authorList>
    </citation>
    <scope>NUCLEOTIDE SEQUENCE</scope>
    <source>
        <strain evidence="2">171206Taipei</strain>
    </source>
</reference>
<dbReference type="RefSeq" id="XP_037213478.1">
    <property type="nucleotide sequence ID" value="XM_037369922.1"/>
</dbReference>
<proteinExistence type="predicted"/>
<dbReference type="Pfam" id="PF00724">
    <property type="entry name" value="Oxidored_FMN"/>
    <property type="match status" value="1"/>
</dbReference>
<dbReference type="PANTHER" id="PTHR22893">
    <property type="entry name" value="NADH OXIDOREDUCTASE-RELATED"/>
    <property type="match status" value="1"/>
</dbReference>
<dbReference type="GO" id="GO:0010181">
    <property type="term" value="F:FMN binding"/>
    <property type="evidence" value="ECO:0007669"/>
    <property type="project" value="InterPro"/>
</dbReference>
<keyword evidence="3" id="KW-1185">Reference proteome</keyword>
<dbReference type="InterPro" id="IPR013785">
    <property type="entry name" value="Aldolase_TIM"/>
</dbReference>
<sequence>MPTSTTPKLFQPIHVGAIELGHRVVFAPATRFRASASHVPLPHVGEYYEQRASAGGLLITEGTYPALSAAGLPNIPGIWSEEQISTWRKITDRVHAKGGRIVMQLFGNGRAALPDNCVEESIDYVSASDVALPGRVSPRPLAIAELKEYAQLEATAASNAVFKAGFDGVEVHWANGYLLNQFLNDRSNTRTDEYGGPSVENRARFPLEVVEAVVNAVGQERVGVRVSPWGTFLDMYMEDPRPVHIYAVSQLRNRFPNLAYLHAIEPRADGAETAKVVRAGASNDFLREIWGEKPFITAGGWTRETALAVAEEKGGLVSFARSFIANPDLPYRLLKNIELTVGDRAYYYAYGSVDPKGYTDYPFVKEVAAEVENKEI</sequence>
<evidence type="ECO:0000313" key="3">
    <source>
        <dbReference type="Proteomes" id="UP000636479"/>
    </source>
</evidence>
<dbReference type="Gene3D" id="3.20.20.70">
    <property type="entry name" value="Aldolase class I"/>
    <property type="match status" value="1"/>
</dbReference>
<dbReference type="EMBL" id="JACAZF010000016">
    <property type="protein sequence ID" value="KAF7289749.1"/>
    <property type="molecule type" value="Genomic_DNA"/>
</dbReference>
<feature type="domain" description="NADH:flavin oxidoreductase/NADH oxidase N-terminal" evidence="1">
    <location>
        <begin position="8"/>
        <end position="338"/>
    </location>
</feature>
<name>A0A8H6VVG1_9AGAR</name>
<organism evidence="2 3">
    <name type="scientific">Mycena indigotica</name>
    <dbReference type="NCBI Taxonomy" id="2126181"/>
    <lineage>
        <taxon>Eukaryota</taxon>
        <taxon>Fungi</taxon>
        <taxon>Dikarya</taxon>
        <taxon>Basidiomycota</taxon>
        <taxon>Agaricomycotina</taxon>
        <taxon>Agaricomycetes</taxon>
        <taxon>Agaricomycetidae</taxon>
        <taxon>Agaricales</taxon>
        <taxon>Marasmiineae</taxon>
        <taxon>Mycenaceae</taxon>
        <taxon>Mycena</taxon>
    </lineage>
</organism>